<evidence type="ECO:0000313" key="3">
    <source>
        <dbReference type="Proteomes" id="UP001501447"/>
    </source>
</evidence>
<feature type="compositionally biased region" description="Pro residues" evidence="1">
    <location>
        <begin position="262"/>
        <end position="280"/>
    </location>
</feature>
<evidence type="ECO:0000313" key="2">
    <source>
        <dbReference type="EMBL" id="GAA2639529.1"/>
    </source>
</evidence>
<dbReference type="EMBL" id="BAAARJ010000035">
    <property type="protein sequence ID" value="GAA2639529.1"/>
    <property type="molecule type" value="Genomic_DNA"/>
</dbReference>
<dbReference type="Proteomes" id="UP001501447">
    <property type="component" value="Unassembled WGS sequence"/>
</dbReference>
<name>A0ABN3R0D2_9ACTN</name>
<protein>
    <submittedName>
        <fullName evidence="2">Uncharacterized protein</fullName>
    </submittedName>
</protein>
<feature type="region of interest" description="Disordered" evidence="1">
    <location>
        <begin position="1"/>
        <end position="21"/>
    </location>
</feature>
<sequence>MNRVASVPVVKERGRSAEKFGQAPICDNERSEHVMPVDGPAFEGPPDGSAVQQRQQRQRAGTARYRERVDSDPITSAAKNWAIAGTLKTRKHPISTDEDLDKVWRTALAGLYRAAAASVNDSMNGPTSSTPVSGYEFKEKWLKTIDIRAKSAAAQGVSPRDFRDAYLRENGWQLPLMGGRGGYDRLAKAEKEAAEAMAARGPLPGTQGGGPPQAEYQEPAVQQATGHYMAEPPRLPQPYGTPAPVGRPSIGRLGPAFDGGTLPPPRPAGAPGWAPPPRLPPVRAYLPGRPQPLEPAPGLRSHLPPVPVPFADVLPRPVQGGSGVPAPYAPDSRPYGPPPGWQPQGPAQGPPRGRAPGRPPSR</sequence>
<reference evidence="2 3" key="1">
    <citation type="journal article" date="2019" name="Int. J. Syst. Evol. Microbiol.">
        <title>The Global Catalogue of Microorganisms (GCM) 10K type strain sequencing project: providing services to taxonomists for standard genome sequencing and annotation.</title>
        <authorList>
            <consortium name="The Broad Institute Genomics Platform"/>
            <consortium name="The Broad Institute Genome Sequencing Center for Infectious Disease"/>
            <person name="Wu L."/>
            <person name="Ma J."/>
        </authorList>
    </citation>
    <scope>NUCLEOTIDE SEQUENCE [LARGE SCALE GENOMIC DNA]</scope>
    <source>
        <strain evidence="2 3">JCM 16373</strain>
    </source>
</reference>
<evidence type="ECO:0000256" key="1">
    <source>
        <dbReference type="SAM" id="MobiDB-lite"/>
    </source>
</evidence>
<feature type="region of interest" description="Disordered" evidence="1">
    <location>
        <begin position="230"/>
        <end position="362"/>
    </location>
</feature>
<proteinExistence type="predicted"/>
<comment type="caution">
    <text evidence="2">The sequence shown here is derived from an EMBL/GenBank/DDBJ whole genome shotgun (WGS) entry which is preliminary data.</text>
</comment>
<feature type="compositionally biased region" description="Low complexity" evidence="1">
    <location>
        <begin position="342"/>
        <end position="356"/>
    </location>
</feature>
<feature type="region of interest" description="Disordered" evidence="1">
    <location>
        <begin position="34"/>
        <end position="68"/>
    </location>
</feature>
<keyword evidence="3" id="KW-1185">Reference proteome</keyword>
<accession>A0ABN3R0D2</accession>
<gene>
    <name evidence="2" type="ORF">GCM10009863_65670</name>
</gene>
<organism evidence="2 3">
    <name type="scientific">Streptomyces axinellae</name>
    <dbReference type="NCBI Taxonomy" id="552788"/>
    <lineage>
        <taxon>Bacteria</taxon>
        <taxon>Bacillati</taxon>
        <taxon>Actinomycetota</taxon>
        <taxon>Actinomycetes</taxon>
        <taxon>Kitasatosporales</taxon>
        <taxon>Streptomycetaceae</taxon>
        <taxon>Streptomyces</taxon>
    </lineage>
</organism>